<keyword evidence="2" id="KW-1185">Reference proteome</keyword>
<dbReference type="OMA" id="DELWACY"/>
<proteinExistence type="predicted"/>
<name>A0A0U5CI00_ASPCI</name>
<evidence type="ECO:0000313" key="1">
    <source>
        <dbReference type="EMBL" id="CEL10441.1"/>
    </source>
</evidence>
<accession>A0A0U5CI00</accession>
<dbReference type="Proteomes" id="UP000054771">
    <property type="component" value="Unassembled WGS sequence"/>
</dbReference>
<sequence length="204" mass="23405">MSFSPLVKLARKVERAEVPWGFVIYRTTYTPFSDTYFTEIVQLLTSLAKYSVCKWKDWNPNNPAKLSAKTTLQETYKPIIMDNKSEFDGITLDAIRAHHQALIKQPVGSRERPITNEWCCLLVDEEVVQTLAGADPAALIATQNIVEDYDNHWVKAVESDPEDEDDKGWMKCSVFALWNLWIDMDGDRPMRSFEALYTRGPYCG</sequence>
<dbReference type="OrthoDB" id="4424523at2759"/>
<organism evidence="1 2">
    <name type="scientific">Aspergillus calidoustus</name>
    <dbReference type="NCBI Taxonomy" id="454130"/>
    <lineage>
        <taxon>Eukaryota</taxon>
        <taxon>Fungi</taxon>
        <taxon>Dikarya</taxon>
        <taxon>Ascomycota</taxon>
        <taxon>Pezizomycotina</taxon>
        <taxon>Eurotiomycetes</taxon>
        <taxon>Eurotiomycetidae</taxon>
        <taxon>Eurotiales</taxon>
        <taxon>Aspergillaceae</taxon>
        <taxon>Aspergillus</taxon>
        <taxon>Aspergillus subgen. Nidulantes</taxon>
    </lineage>
</organism>
<dbReference type="AlphaFoldDB" id="A0A0U5CI00"/>
<gene>
    <name evidence="1" type="ORF">ASPCAL13560</name>
</gene>
<protein>
    <submittedName>
        <fullName evidence="1">Uncharacterized protein</fullName>
    </submittedName>
</protein>
<reference evidence="2" key="1">
    <citation type="journal article" date="2016" name="Genome Announc.">
        <title>Draft genome sequences of fungus Aspergillus calidoustus.</title>
        <authorList>
            <person name="Horn F."/>
            <person name="Linde J."/>
            <person name="Mattern D.J."/>
            <person name="Walther G."/>
            <person name="Guthke R."/>
            <person name="Scherlach K."/>
            <person name="Martin K."/>
            <person name="Brakhage A.A."/>
            <person name="Petzke L."/>
            <person name="Valiante V."/>
        </authorList>
    </citation>
    <scope>NUCLEOTIDE SEQUENCE [LARGE SCALE GENOMIC DNA]</scope>
    <source>
        <strain evidence="2">SF006504</strain>
    </source>
</reference>
<dbReference type="EMBL" id="CDMC01000018">
    <property type="protein sequence ID" value="CEL10441.1"/>
    <property type="molecule type" value="Genomic_DNA"/>
</dbReference>
<evidence type="ECO:0000313" key="2">
    <source>
        <dbReference type="Proteomes" id="UP000054771"/>
    </source>
</evidence>
<dbReference type="STRING" id="454130.A0A0U5CI00"/>